<comment type="caution">
    <text evidence="2">The sequence shown here is derived from an EMBL/GenBank/DDBJ whole genome shotgun (WGS) entry which is preliminary data.</text>
</comment>
<dbReference type="Pfam" id="PF00069">
    <property type="entry name" value="Pkinase"/>
    <property type="match status" value="1"/>
</dbReference>
<evidence type="ECO:0000313" key="3">
    <source>
        <dbReference type="Proteomes" id="UP001595823"/>
    </source>
</evidence>
<dbReference type="Gene3D" id="1.10.510.10">
    <property type="entry name" value="Transferase(Phosphotransferase) domain 1"/>
    <property type="match status" value="1"/>
</dbReference>
<dbReference type="PANTHER" id="PTHR44329">
    <property type="entry name" value="SERINE/THREONINE-PROTEIN KINASE TNNI3K-RELATED"/>
    <property type="match status" value="1"/>
</dbReference>
<name>A0ABV8TXC5_9ACTN</name>
<reference evidence="3" key="1">
    <citation type="journal article" date="2019" name="Int. J. Syst. Evol. Microbiol.">
        <title>The Global Catalogue of Microorganisms (GCM) 10K type strain sequencing project: providing services to taxonomists for standard genome sequencing and annotation.</title>
        <authorList>
            <consortium name="The Broad Institute Genomics Platform"/>
            <consortium name="The Broad Institute Genome Sequencing Center for Infectious Disease"/>
            <person name="Wu L."/>
            <person name="Ma J."/>
        </authorList>
    </citation>
    <scope>NUCLEOTIDE SEQUENCE [LARGE SCALE GENOMIC DNA]</scope>
    <source>
        <strain evidence="3">IBRC-M 10908</strain>
    </source>
</reference>
<dbReference type="PROSITE" id="PS50011">
    <property type="entry name" value="PROTEIN_KINASE_DOM"/>
    <property type="match status" value="1"/>
</dbReference>
<organism evidence="2 3">
    <name type="scientific">Salininema proteolyticum</name>
    <dbReference type="NCBI Taxonomy" id="1607685"/>
    <lineage>
        <taxon>Bacteria</taxon>
        <taxon>Bacillati</taxon>
        <taxon>Actinomycetota</taxon>
        <taxon>Actinomycetes</taxon>
        <taxon>Glycomycetales</taxon>
        <taxon>Glycomycetaceae</taxon>
        <taxon>Salininema</taxon>
    </lineage>
</organism>
<accession>A0ABV8TXC5</accession>
<proteinExistence type="predicted"/>
<dbReference type="RefSeq" id="WP_380619327.1">
    <property type="nucleotide sequence ID" value="NZ_JBHSDK010000011.1"/>
</dbReference>
<dbReference type="InterPro" id="IPR051681">
    <property type="entry name" value="Ser/Thr_Kinases-Pseudokinases"/>
</dbReference>
<gene>
    <name evidence="2" type="ORF">ACFPET_07480</name>
</gene>
<sequence>MNDGEPLLPGRRLRARVGHARVFHGSEGDFVLKHVAVEASAPATADRYEGLRREARVLDALNAGEDGAPSRLIWSTFDGRTGATLQPWTGERLRMENPRQALKMAQAVDDLHRAGYLHGDLQPAHFTADGEGDVHLIDFDVAVPVEGGSDYGGGMLHFMAPEVAEGMARRSRTIALTKRAEVCSFGAVLYYLITGRNLTPYPDGAGLWAYQGSASRTAALDLRFADEPTAPHQGVYGNPVQRESLHRAPTEFGTRSLRNPARALIPGWEGVEGARAVIDAQPIRQRYGAP</sequence>
<keyword evidence="3" id="KW-1185">Reference proteome</keyword>
<evidence type="ECO:0000259" key="1">
    <source>
        <dbReference type="PROSITE" id="PS50011"/>
    </source>
</evidence>
<dbReference type="Proteomes" id="UP001595823">
    <property type="component" value="Unassembled WGS sequence"/>
</dbReference>
<evidence type="ECO:0000313" key="2">
    <source>
        <dbReference type="EMBL" id="MFC4335036.1"/>
    </source>
</evidence>
<dbReference type="InterPro" id="IPR011009">
    <property type="entry name" value="Kinase-like_dom_sf"/>
</dbReference>
<dbReference type="PANTHER" id="PTHR44329:SF214">
    <property type="entry name" value="PROTEIN KINASE DOMAIN-CONTAINING PROTEIN"/>
    <property type="match status" value="1"/>
</dbReference>
<protein>
    <recommendedName>
        <fullName evidence="1">Protein kinase domain-containing protein</fullName>
    </recommendedName>
</protein>
<dbReference type="EMBL" id="JBHSDK010000011">
    <property type="protein sequence ID" value="MFC4335036.1"/>
    <property type="molecule type" value="Genomic_DNA"/>
</dbReference>
<dbReference type="SUPFAM" id="SSF56112">
    <property type="entry name" value="Protein kinase-like (PK-like)"/>
    <property type="match status" value="1"/>
</dbReference>
<feature type="domain" description="Protein kinase" evidence="1">
    <location>
        <begin position="1"/>
        <end position="290"/>
    </location>
</feature>
<dbReference type="InterPro" id="IPR000719">
    <property type="entry name" value="Prot_kinase_dom"/>
</dbReference>